<name>A0A8J2TQD4_9BACI</name>
<dbReference type="EMBL" id="BMEV01000048">
    <property type="protein sequence ID" value="GFZ82284.1"/>
    <property type="molecule type" value="Genomic_DNA"/>
</dbReference>
<dbReference type="InterPro" id="IPR020115">
    <property type="entry name" value="Fin"/>
</dbReference>
<evidence type="ECO:0000313" key="2">
    <source>
        <dbReference type="Proteomes" id="UP000602050"/>
    </source>
</evidence>
<sequence length="76" mass="9110">MAVIYHCRHCKHEIGRIEQQVIDTEMLGFEQLSPKEKEEMIHYLDNGDIEVLTICENCEETLGRYPHYHELDFFIQ</sequence>
<accession>A0A8J2TQD4</accession>
<proteinExistence type="predicted"/>
<reference evidence="1" key="2">
    <citation type="submission" date="2020-09" db="EMBL/GenBank/DDBJ databases">
        <authorList>
            <person name="Sun Q."/>
            <person name="Zhou Y."/>
        </authorList>
    </citation>
    <scope>NUCLEOTIDE SEQUENCE</scope>
    <source>
        <strain evidence="1">CGMCC 1.12360</strain>
    </source>
</reference>
<reference evidence="1" key="1">
    <citation type="journal article" date="2014" name="Int. J. Syst. Evol. Microbiol.">
        <title>Complete genome sequence of Corynebacterium casei LMG S-19264T (=DSM 44701T), isolated from a smear-ripened cheese.</title>
        <authorList>
            <consortium name="US DOE Joint Genome Institute (JGI-PGF)"/>
            <person name="Walter F."/>
            <person name="Albersmeier A."/>
            <person name="Kalinowski J."/>
            <person name="Ruckert C."/>
        </authorList>
    </citation>
    <scope>NUCLEOTIDE SEQUENCE</scope>
    <source>
        <strain evidence="1">CGMCC 1.12360</strain>
    </source>
</reference>
<gene>
    <name evidence="1" type="primary">fin</name>
    <name evidence="1" type="ORF">GCM10010978_23810</name>
</gene>
<evidence type="ECO:0000313" key="1">
    <source>
        <dbReference type="EMBL" id="GFZ82284.1"/>
    </source>
</evidence>
<organism evidence="1 2">
    <name type="scientific">Compostibacillus humi</name>
    <dbReference type="NCBI Taxonomy" id="1245525"/>
    <lineage>
        <taxon>Bacteria</taxon>
        <taxon>Bacillati</taxon>
        <taxon>Bacillota</taxon>
        <taxon>Bacilli</taxon>
        <taxon>Bacillales</taxon>
        <taxon>Bacillaceae</taxon>
        <taxon>Compostibacillus</taxon>
    </lineage>
</organism>
<dbReference type="Pfam" id="PF10955">
    <property type="entry name" value="Fin"/>
    <property type="match status" value="1"/>
</dbReference>
<comment type="caution">
    <text evidence="1">The sequence shown here is derived from an EMBL/GenBank/DDBJ whole genome shotgun (WGS) entry which is preliminary data.</text>
</comment>
<dbReference type="AlphaFoldDB" id="A0A8J2TQD4"/>
<keyword evidence="2" id="KW-1185">Reference proteome</keyword>
<dbReference type="GO" id="GO:0010468">
    <property type="term" value="P:regulation of gene expression"/>
    <property type="evidence" value="ECO:0007669"/>
    <property type="project" value="InterPro"/>
</dbReference>
<dbReference type="Proteomes" id="UP000602050">
    <property type="component" value="Unassembled WGS sequence"/>
</dbReference>
<protein>
    <submittedName>
        <fullName evidence="1">Anti-sigma-F factor Fin</fullName>
    </submittedName>
</protein>
<dbReference type="RefSeq" id="WP_188392634.1">
    <property type="nucleotide sequence ID" value="NZ_BMEV01000048.1"/>
</dbReference>